<evidence type="ECO:0000256" key="6">
    <source>
        <dbReference type="ARBA" id="ARBA00022840"/>
    </source>
</evidence>
<dbReference type="UniPathway" id="UPA00077">
    <property type="reaction ID" value="UER00155"/>
</dbReference>
<accession>A0A1Z2SDQ4</accession>
<dbReference type="SUPFAM" id="SSF55083">
    <property type="entry name" value="6-hydroxymethyl-7,8-dihydropterin pyrophosphokinase, HPPK"/>
    <property type="match status" value="1"/>
</dbReference>
<organism evidence="9 10">
    <name type="scientific">Vibrio gazogenes</name>
    <dbReference type="NCBI Taxonomy" id="687"/>
    <lineage>
        <taxon>Bacteria</taxon>
        <taxon>Pseudomonadati</taxon>
        <taxon>Pseudomonadota</taxon>
        <taxon>Gammaproteobacteria</taxon>
        <taxon>Vibrionales</taxon>
        <taxon>Vibrionaceae</taxon>
        <taxon>Vibrio</taxon>
    </lineage>
</organism>
<evidence type="ECO:0000256" key="3">
    <source>
        <dbReference type="ARBA" id="ARBA00022679"/>
    </source>
</evidence>
<evidence type="ECO:0000313" key="9">
    <source>
        <dbReference type="EMBL" id="ASA55271.1"/>
    </source>
</evidence>
<feature type="domain" description="7,8-dihydro-6-hydroxymethylpterin-pyrophosphokinase" evidence="8">
    <location>
        <begin position="5"/>
        <end position="129"/>
    </location>
</feature>
<dbReference type="PANTHER" id="PTHR43071:SF2">
    <property type="entry name" value="2-AMINO-4-HYDROXY-6-HYDROXYMETHYLDIHYDROPTERIDINE PYROPHOSPHOKINASE"/>
    <property type="match status" value="1"/>
</dbReference>
<dbReference type="GO" id="GO:0003848">
    <property type="term" value="F:2-amino-4-hydroxy-6-hydroxymethyldihydropteridine diphosphokinase activity"/>
    <property type="evidence" value="ECO:0007669"/>
    <property type="project" value="UniProtKB-EC"/>
</dbReference>
<dbReference type="PANTHER" id="PTHR43071">
    <property type="entry name" value="2-AMINO-4-HYDROXY-6-HYDROXYMETHYLDIHYDROPTERIDINE PYROPHOSPHOKINASE"/>
    <property type="match status" value="1"/>
</dbReference>
<evidence type="ECO:0000256" key="2">
    <source>
        <dbReference type="ARBA" id="ARBA00013253"/>
    </source>
</evidence>
<keyword evidence="7" id="KW-0289">Folate biosynthesis</keyword>
<evidence type="ECO:0000256" key="1">
    <source>
        <dbReference type="ARBA" id="ARBA00005051"/>
    </source>
</evidence>
<reference evidence="9 10" key="1">
    <citation type="submission" date="2016-12" db="EMBL/GenBank/DDBJ databases">
        <authorList>
            <person name="Song W.-J."/>
            <person name="Kurnit D.M."/>
        </authorList>
    </citation>
    <scope>NUCLEOTIDE SEQUENCE [LARGE SCALE GENOMIC DNA]</scope>
    <source>
        <strain evidence="9 10">ATCC 43942</strain>
    </source>
</reference>
<protein>
    <recommendedName>
        <fullName evidence="2">2-amino-4-hydroxy-6-hydroxymethyldihydropteridine diphosphokinase</fullName>
        <ecNumber evidence="2">2.7.6.3</ecNumber>
    </recommendedName>
</protein>
<keyword evidence="6" id="KW-0067">ATP-binding</keyword>
<dbReference type="CDD" id="cd00483">
    <property type="entry name" value="HPPK"/>
    <property type="match status" value="1"/>
</dbReference>
<evidence type="ECO:0000256" key="4">
    <source>
        <dbReference type="ARBA" id="ARBA00022741"/>
    </source>
</evidence>
<sequence>MTLVYVGVGSNIDRHKHVEAAVCELKKLGDQLRLSTVYESPSQGFRSEAFFNLVIEMQTDLSLSAFTGMLKDIERNWGRQPDAQKYQDRTLDLDIILFGDVVSDEAPQLPRQDIYQYPFVIQPLFELCPDLLLPGDGRSVRQIWLEADNLEVLKPVEFWFTKTNFPNVKSK</sequence>
<dbReference type="GO" id="GO:0005524">
    <property type="term" value="F:ATP binding"/>
    <property type="evidence" value="ECO:0007669"/>
    <property type="project" value="UniProtKB-KW"/>
</dbReference>
<dbReference type="OrthoDB" id="9790168at2"/>
<dbReference type="AlphaFoldDB" id="A0A1Z2SDQ4"/>
<evidence type="ECO:0000259" key="8">
    <source>
        <dbReference type="Pfam" id="PF01288"/>
    </source>
</evidence>
<dbReference type="GO" id="GO:0046656">
    <property type="term" value="P:folic acid biosynthetic process"/>
    <property type="evidence" value="ECO:0007669"/>
    <property type="project" value="UniProtKB-KW"/>
</dbReference>
<dbReference type="GO" id="GO:0016301">
    <property type="term" value="F:kinase activity"/>
    <property type="evidence" value="ECO:0007669"/>
    <property type="project" value="UniProtKB-KW"/>
</dbReference>
<keyword evidence="5 9" id="KW-0418">Kinase</keyword>
<dbReference type="Proteomes" id="UP000196708">
    <property type="component" value="Chromosome 1"/>
</dbReference>
<evidence type="ECO:0000256" key="5">
    <source>
        <dbReference type="ARBA" id="ARBA00022777"/>
    </source>
</evidence>
<dbReference type="Pfam" id="PF01288">
    <property type="entry name" value="HPPK"/>
    <property type="match status" value="1"/>
</dbReference>
<dbReference type="InterPro" id="IPR035907">
    <property type="entry name" value="Hppk_sf"/>
</dbReference>
<keyword evidence="3" id="KW-0808">Transferase</keyword>
<dbReference type="KEGG" id="vga:BSQ33_05725"/>
<dbReference type="InterPro" id="IPR000550">
    <property type="entry name" value="Hppk"/>
</dbReference>
<name>A0A1Z2SDQ4_VIBGA</name>
<keyword evidence="4" id="KW-0547">Nucleotide-binding</keyword>
<evidence type="ECO:0000313" key="10">
    <source>
        <dbReference type="Proteomes" id="UP000196708"/>
    </source>
</evidence>
<dbReference type="RefSeq" id="WP_088133606.1">
    <property type="nucleotide sequence ID" value="NZ_CP018835.1"/>
</dbReference>
<dbReference type="Gene3D" id="3.30.70.560">
    <property type="entry name" value="7,8-Dihydro-6-hydroxymethylpterin-pyrophosphokinase HPPK"/>
    <property type="match status" value="1"/>
</dbReference>
<dbReference type="EC" id="2.7.6.3" evidence="2"/>
<gene>
    <name evidence="9" type="ORF">BSQ33_05725</name>
</gene>
<evidence type="ECO:0000256" key="7">
    <source>
        <dbReference type="ARBA" id="ARBA00022909"/>
    </source>
</evidence>
<dbReference type="GO" id="GO:0046654">
    <property type="term" value="P:tetrahydrofolate biosynthetic process"/>
    <property type="evidence" value="ECO:0007669"/>
    <property type="project" value="UniProtKB-UniPathway"/>
</dbReference>
<dbReference type="EMBL" id="CP018835">
    <property type="protein sequence ID" value="ASA55271.1"/>
    <property type="molecule type" value="Genomic_DNA"/>
</dbReference>
<dbReference type="NCBIfam" id="TIGR01498">
    <property type="entry name" value="folK"/>
    <property type="match status" value="1"/>
</dbReference>
<proteinExistence type="predicted"/>
<comment type="pathway">
    <text evidence="1">Cofactor biosynthesis; tetrahydrofolate biosynthesis; 2-amino-4-hydroxy-6-hydroxymethyl-7,8-dihydropteridine diphosphate from 7,8-dihydroneopterin triphosphate: step 4/4.</text>
</comment>